<evidence type="ECO:0000256" key="4">
    <source>
        <dbReference type="ARBA" id="ARBA00023239"/>
    </source>
</evidence>
<comment type="pathway">
    <text evidence="1">Carbohydrate acid metabolism.</text>
</comment>
<evidence type="ECO:0000256" key="3">
    <source>
        <dbReference type="ARBA" id="ARBA00011233"/>
    </source>
</evidence>
<accession>A0A1H8BDF2</accession>
<evidence type="ECO:0000256" key="5">
    <source>
        <dbReference type="ARBA" id="ARBA00023277"/>
    </source>
</evidence>
<proteinExistence type="inferred from homology"/>
<name>A0A1H8BDF2_9BACT</name>
<gene>
    <name evidence="6" type="ORF">SAMN04488505_106177</name>
</gene>
<comment type="similarity">
    <text evidence="2">Belongs to the KHG/KDPG aldolase family.</text>
</comment>
<dbReference type="InterPro" id="IPR013785">
    <property type="entry name" value="Aldolase_TIM"/>
</dbReference>
<dbReference type="AlphaFoldDB" id="A0A1H8BDF2"/>
<dbReference type="RefSeq" id="WP_089917563.1">
    <property type="nucleotide sequence ID" value="NZ_FOBB01000006.1"/>
</dbReference>
<keyword evidence="5" id="KW-0119">Carbohydrate metabolism</keyword>
<dbReference type="Pfam" id="PF01081">
    <property type="entry name" value="Aldolase"/>
    <property type="match status" value="1"/>
</dbReference>
<dbReference type="InterPro" id="IPR000887">
    <property type="entry name" value="Aldlse_KDPG_KHG"/>
</dbReference>
<evidence type="ECO:0000313" key="6">
    <source>
        <dbReference type="EMBL" id="SEM79867.1"/>
    </source>
</evidence>
<protein>
    <submittedName>
        <fullName evidence="6">2-dehydro-3-deoxyphosphogluconate aldolase / (4S)-4-hydroxy-2-oxoglutarate aldolase</fullName>
    </submittedName>
</protein>
<evidence type="ECO:0000256" key="2">
    <source>
        <dbReference type="ARBA" id="ARBA00006906"/>
    </source>
</evidence>
<dbReference type="GO" id="GO:0016829">
    <property type="term" value="F:lyase activity"/>
    <property type="evidence" value="ECO:0007669"/>
    <property type="project" value="UniProtKB-KW"/>
</dbReference>
<dbReference type="PANTHER" id="PTHR30246:SF1">
    <property type="entry name" value="2-DEHYDRO-3-DEOXY-6-PHOSPHOGALACTONATE ALDOLASE-RELATED"/>
    <property type="match status" value="1"/>
</dbReference>
<comment type="subunit">
    <text evidence="3">Homotrimer.</text>
</comment>
<dbReference type="Proteomes" id="UP000198984">
    <property type="component" value="Unassembled WGS sequence"/>
</dbReference>
<organism evidence="6 7">
    <name type="scientific">Chitinophaga rupis</name>
    <dbReference type="NCBI Taxonomy" id="573321"/>
    <lineage>
        <taxon>Bacteria</taxon>
        <taxon>Pseudomonadati</taxon>
        <taxon>Bacteroidota</taxon>
        <taxon>Chitinophagia</taxon>
        <taxon>Chitinophagales</taxon>
        <taxon>Chitinophagaceae</taxon>
        <taxon>Chitinophaga</taxon>
    </lineage>
</organism>
<keyword evidence="4" id="KW-0456">Lyase</keyword>
<dbReference type="SUPFAM" id="SSF51569">
    <property type="entry name" value="Aldolase"/>
    <property type="match status" value="1"/>
</dbReference>
<dbReference type="EMBL" id="FOBB01000006">
    <property type="protein sequence ID" value="SEM79867.1"/>
    <property type="molecule type" value="Genomic_DNA"/>
</dbReference>
<dbReference type="PANTHER" id="PTHR30246">
    <property type="entry name" value="2-KETO-3-DEOXY-6-PHOSPHOGLUCONATE ALDOLASE"/>
    <property type="match status" value="1"/>
</dbReference>
<dbReference type="OrthoDB" id="9802667at2"/>
<evidence type="ECO:0000256" key="1">
    <source>
        <dbReference type="ARBA" id="ARBA00004761"/>
    </source>
</evidence>
<reference evidence="6 7" key="1">
    <citation type="submission" date="2016-10" db="EMBL/GenBank/DDBJ databases">
        <authorList>
            <person name="de Groot N.N."/>
        </authorList>
    </citation>
    <scope>NUCLEOTIDE SEQUENCE [LARGE SCALE GENOMIC DNA]</scope>
    <source>
        <strain evidence="6 7">DSM 21039</strain>
    </source>
</reference>
<evidence type="ECO:0000313" key="7">
    <source>
        <dbReference type="Proteomes" id="UP000198984"/>
    </source>
</evidence>
<sequence>MAPQPSTIIAAFERSGIIPVFYHDDEAVCIEVMQACYEGGIRVFEFTNRGEHARRNFAAMRDKKLVSMPDMYLGIGTIKNAADAATFVGQGADFIVSPITDAEIGQYCKKENILWIPGCMTPSEIAVAEKLDSPLVKLFPGNILGPGFVKSIKPLFPNTKFMPTGGVEPTKESIASWFEAGVVCVGMGSNLLSKQVIESQDWSALKAKVVQTFAFVKALH</sequence>
<dbReference type="Gene3D" id="3.20.20.70">
    <property type="entry name" value="Aldolase class I"/>
    <property type="match status" value="1"/>
</dbReference>
<dbReference type="STRING" id="573321.SAMN04488505_106177"/>
<dbReference type="CDD" id="cd00452">
    <property type="entry name" value="KDPG_aldolase"/>
    <property type="match status" value="1"/>
</dbReference>
<keyword evidence="7" id="KW-1185">Reference proteome</keyword>